<keyword evidence="1" id="KW-1188">Viral release from host cell</keyword>
<proteinExistence type="predicted"/>
<dbReference type="Pfam" id="PF04860">
    <property type="entry name" value="Phage_portal"/>
    <property type="match status" value="1"/>
</dbReference>
<name>A0A6J5TBA2_9CAUD</name>
<accession>A0A6J5TBA2</accession>
<dbReference type="InterPro" id="IPR006944">
    <property type="entry name" value="Phage/GTA_portal"/>
</dbReference>
<keyword evidence="1" id="KW-0118">Viral capsid assembly</keyword>
<evidence type="ECO:0000256" key="4">
    <source>
        <dbReference type="SAM" id="MobiDB-lite"/>
    </source>
</evidence>
<sequence>MKLLDIFASKKPVQNESNAVFGQQQLGNQILAGAGNRVRSQQLLYVTTASTTVSGRTVNVQDLTKNSTVMSCVAVKARSLAQCGIRVLSKADDGTYVDAISSDKVSARDKFKAKQVYNLLTSPNSFQSAYEFWYQWSMWHDLAGEAYTLWFRDKADRADMTPIEMYNLDASLITVALSASRYPTYRISTSVNDYAYGYANGQELASHQVMHITDMAWQGVGGFNKGILAAELVGLDQDIDIYANYVMQNGAKPSGIFSTSATIPDGKWTEVAARLKSAWSSLVNGTQSAQSQAGQGMLLDQGMSYTPIDMLNLQDADAAALKLQTMKRICGVFGVPPAMVGIADQKYNNTQTMLDEFYKTTMYPMTVAIEQKLKQQLLKGYPNLSVCFDTKDFLKGAALDQMNFAVAGVNAGILTPNEAREYLAMPNHDDGDTLAPVGGAADPIPGSSPQDTGGGGGNQKSRMNIGAK</sequence>
<evidence type="ECO:0000256" key="2">
    <source>
        <dbReference type="ARBA" id="ARBA00023009"/>
    </source>
</evidence>
<dbReference type="EMBL" id="LR797826">
    <property type="protein sequence ID" value="CAB4242201.1"/>
    <property type="molecule type" value="Genomic_DNA"/>
</dbReference>
<organism evidence="5">
    <name type="scientific">uncultured Caudovirales phage</name>
    <dbReference type="NCBI Taxonomy" id="2100421"/>
    <lineage>
        <taxon>Viruses</taxon>
        <taxon>Duplodnaviria</taxon>
        <taxon>Heunggongvirae</taxon>
        <taxon>Uroviricota</taxon>
        <taxon>Caudoviricetes</taxon>
        <taxon>Peduoviridae</taxon>
        <taxon>Maltschvirus</taxon>
        <taxon>Maltschvirus maltsch</taxon>
    </lineage>
</organism>
<evidence type="ECO:0000313" key="5">
    <source>
        <dbReference type="EMBL" id="CAB4242201.1"/>
    </source>
</evidence>
<reference evidence="5" key="1">
    <citation type="submission" date="2020-05" db="EMBL/GenBank/DDBJ databases">
        <authorList>
            <person name="Chiriac C."/>
            <person name="Salcher M."/>
            <person name="Ghai R."/>
            <person name="Kavagutti S V."/>
        </authorList>
    </citation>
    <scope>NUCLEOTIDE SEQUENCE</scope>
</reference>
<keyword evidence="2" id="KW-1160">Virus entry into host cell</keyword>
<keyword evidence="2" id="KW-1162">Viral penetration into host cytoplasm</keyword>
<evidence type="ECO:0000256" key="3">
    <source>
        <dbReference type="ARBA" id="ARBA00023219"/>
    </source>
</evidence>
<dbReference type="NCBIfam" id="TIGR01537">
    <property type="entry name" value="portal_HK97"/>
    <property type="match status" value="1"/>
</dbReference>
<evidence type="ECO:0000256" key="1">
    <source>
        <dbReference type="ARBA" id="ARBA00022950"/>
    </source>
</evidence>
<protein>
    <submittedName>
        <fullName evidence="5">COG4695 Phage-related protein</fullName>
    </submittedName>
</protein>
<keyword evidence="3" id="KW-0231">Viral genome packaging</keyword>
<gene>
    <name evidence="5" type="ORF">UFOVP83_26</name>
</gene>
<keyword evidence="2" id="KW-1171">Viral genome ejection through host cell envelope</keyword>
<feature type="region of interest" description="Disordered" evidence="4">
    <location>
        <begin position="424"/>
        <end position="468"/>
    </location>
</feature>
<dbReference type="InterPro" id="IPR006427">
    <property type="entry name" value="Portal_HK97"/>
</dbReference>